<dbReference type="InterPro" id="IPR052336">
    <property type="entry name" value="MlaD_Phospholipid_Transporter"/>
</dbReference>
<gene>
    <name evidence="3" type="ORF">Athai_54010</name>
</gene>
<proteinExistence type="predicted"/>
<dbReference type="Proteomes" id="UP000611640">
    <property type="component" value="Chromosome"/>
</dbReference>
<accession>A0A7R7I0D1</accession>
<dbReference type="NCBIfam" id="TIGR00996">
    <property type="entry name" value="Mtu_fam_mce"/>
    <property type="match status" value="1"/>
</dbReference>
<dbReference type="GO" id="GO:0005576">
    <property type="term" value="C:extracellular region"/>
    <property type="evidence" value="ECO:0007669"/>
    <property type="project" value="TreeGrafter"/>
</dbReference>
<dbReference type="EMBL" id="AP023355">
    <property type="protein sequence ID" value="BCJ37898.1"/>
    <property type="molecule type" value="Genomic_DNA"/>
</dbReference>
<evidence type="ECO:0000313" key="4">
    <source>
        <dbReference type="Proteomes" id="UP000611640"/>
    </source>
</evidence>
<reference evidence="3 4" key="1">
    <citation type="submission" date="2020-08" db="EMBL/GenBank/DDBJ databases">
        <title>Whole genome shotgun sequence of Actinocatenispora thailandica NBRC 105041.</title>
        <authorList>
            <person name="Komaki H."/>
            <person name="Tamura T."/>
        </authorList>
    </citation>
    <scope>NUCLEOTIDE SEQUENCE [LARGE SCALE GENOMIC DNA]</scope>
    <source>
        <strain evidence="3 4">NBRC 105041</strain>
    </source>
</reference>
<dbReference type="PANTHER" id="PTHR33371:SF17">
    <property type="entry name" value="MCE-FAMILY PROTEIN MCE1B"/>
    <property type="match status" value="1"/>
</dbReference>
<dbReference type="GO" id="GO:0051701">
    <property type="term" value="P:biological process involved in interaction with host"/>
    <property type="evidence" value="ECO:0007669"/>
    <property type="project" value="TreeGrafter"/>
</dbReference>
<keyword evidence="4" id="KW-1185">Reference proteome</keyword>
<dbReference type="Pfam" id="PF11887">
    <property type="entry name" value="Mce4_CUP1"/>
    <property type="match status" value="1"/>
</dbReference>
<dbReference type="InterPro" id="IPR003399">
    <property type="entry name" value="Mce/MlaD"/>
</dbReference>
<dbReference type="PANTHER" id="PTHR33371">
    <property type="entry name" value="INTERMEMBRANE PHOSPHOLIPID TRANSPORT SYSTEM BINDING PROTEIN MLAD-RELATED"/>
    <property type="match status" value="1"/>
</dbReference>
<dbReference type="Pfam" id="PF02470">
    <property type="entry name" value="MlaD"/>
    <property type="match status" value="1"/>
</dbReference>
<evidence type="ECO:0000259" key="1">
    <source>
        <dbReference type="Pfam" id="PF02470"/>
    </source>
</evidence>
<evidence type="ECO:0000259" key="2">
    <source>
        <dbReference type="Pfam" id="PF11887"/>
    </source>
</evidence>
<evidence type="ECO:0000313" key="3">
    <source>
        <dbReference type="EMBL" id="BCJ37898.1"/>
    </source>
</evidence>
<organism evidence="3 4">
    <name type="scientific">Actinocatenispora thailandica</name>
    <dbReference type="NCBI Taxonomy" id="227318"/>
    <lineage>
        <taxon>Bacteria</taxon>
        <taxon>Bacillati</taxon>
        <taxon>Actinomycetota</taxon>
        <taxon>Actinomycetes</taxon>
        <taxon>Micromonosporales</taxon>
        <taxon>Micromonosporaceae</taxon>
        <taxon>Actinocatenispora</taxon>
    </lineage>
</organism>
<dbReference type="KEGG" id="atl:Athai_54010"/>
<dbReference type="InterPro" id="IPR024516">
    <property type="entry name" value="Mce_C"/>
</dbReference>
<dbReference type="AlphaFoldDB" id="A0A7R7I0D1"/>
<feature type="domain" description="Mce/MlaD" evidence="1">
    <location>
        <begin position="34"/>
        <end position="110"/>
    </location>
</feature>
<sequence>MAPALIKLIVFAVVTVVLTGLLATTLGSLGWFGGTRYNARFTDVTGLLKGDDVRIAGVKVGQVKGISLVHGKTAQVSFTVDDTVPMPKSVRAKIRYRNLIGQRYVELTEGTGDSATLPAGSTIPLSHTAPALDLTALFNGFQPLFAGLSPKDVNKFAYEIIQVLQGEGGTVNDLLARTASLTNTLADRDKVIGQVIDNLNKVLATLNARDDKLSDIISSLQDFVSGLSADRKNIGDSIQSLGDLAGTTADLVKDGRPALKDDIKQLRSLATTLNANTSVIEGTLARLPVRTAALTRTASYGSWFNFYMCNFDGTVNVPGIGDVNPATVSATAARCASPATSGGAK</sequence>
<name>A0A7R7I0D1_9ACTN</name>
<protein>
    <submittedName>
        <fullName evidence="3">ABC transporter substrate-binding protein</fullName>
    </submittedName>
</protein>
<feature type="domain" description="Mammalian cell entry C-terminal" evidence="2">
    <location>
        <begin position="115"/>
        <end position="316"/>
    </location>
</feature>
<dbReference type="InterPro" id="IPR005693">
    <property type="entry name" value="Mce"/>
</dbReference>